<feature type="domain" description="MacB-like periplasmic core" evidence="9">
    <location>
        <begin position="21"/>
        <end position="143"/>
    </location>
</feature>
<evidence type="ECO:0000256" key="6">
    <source>
        <dbReference type="ARBA" id="ARBA00038076"/>
    </source>
</evidence>
<proteinExistence type="inferred from homology"/>
<comment type="caution">
    <text evidence="10">The sequence shown here is derived from an EMBL/GenBank/DDBJ whole genome shotgun (WGS) entry which is preliminary data.</text>
</comment>
<feature type="transmembrane region" description="Helical" evidence="7">
    <location>
        <begin position="368"/>
        <end position="391"/>
    </location>
</feature>
<dbReference type="RefSeq" id="WP_183682036.1">
    <property type="nucleotide sequence ID" value="NZ_CAUQIH010000005.1"/>
</dbReference>
<evidence type="ECO:0000256" key="5">
    <source>
        <dbReference type="ARBA" id="ARBA00023136"/>
    </source>
</evidence>
<name>A0A7W9SDV0_9FIRM</name>
<dbReference type="AlphaFoldDB" id="A0A7W9SDV0"/>
<organism evidence="10 11">
    <name type="scientific">Oribacterium sinus</name>
    <dbReference type="NCBI Taxonomy" id="237576"/>
    <lineage>
        <taxon>Bacteria</taxon>
        <taxon>Bacillati</taxon>
        <taxon>Bacillota</taxon>
        <taxon>Clostridia</taxon>
        <taxon>Lachnospirales</taxon>
        <taxon>Lachnospiraceae</taxon>
        <taxon>Oribacterium</taxon>
    </lineage>
</organism>
<accession>A0A7W9SDV0</accession>
<keyword evidence="3 7" id="KW-0812">Transmembrane</keyword>
<keyword evidence="5 7" id="KW-0472">Membrane</keyword>
<feature type="domain" description="ABC3 transporter permease C-terminal" evidence="8">
    <location>
        <begin position="318"/>
        <end position="446"/>
    </location>
</feature>
<comment type="similarity">
    <text evidence="6">Belongs to the ABC-4 integral membrane protein family.</text>
</comment>
<comment type="subcellular location">
    <subcellularLocation>
        <location evidence="1">Cell membrane</location>
        <topology evidence="1">Multi-pass membrane protein</topology>
    </subcellularLocation>
</comment>
<keyword evidence="2" id="KW-1003">Cell membrane</keyword>
<protein>
    <submittedName>
        <fullName evidence="10">ABC-type antimicrobial peptide transport system permease subunit</fullName>
    </submittedName>
</protein>
<gene>
    <name evidence="10" type="ORF">HNQ46_000303</name>
</gene>
<dbReference type="PANTHER" id="PTHR30572:SF4">
    <property type="entry name" value="ABC TRANSPORTER PERMEASE YTRF"/>
    <property type="match status" value="1"/>
</dbReference>
<reference evidence="10 11" key="1">
    <citation type="submission" date="2020-08" db="EMBL/GenBank/DDBJ databases">
        <title>Genomic Encyclopedia of Type Strains, Phase IV (KMG-IV): sequencing the most valuable type-strain genomes for metagenomic binning, comparative biology and taxonomic classification.</title>
        <authorList>
            <person name="Goeker M."/>
        </authorList>
    </citation>
    <scope>NUCLEOTIDE SEQUENCE [LARGE SCALE GENOMIC DNA]</scope>
    <source>
        <strain evidence="10 11">DSM 17245</strain>
    </source>
</reference>
<keyword evidence="4 7" id="KW-1133">Transmembrane helix</keyword>
<evidence type="ECO:0000256" key="7">
    <source>
        <dbReference type="SAM" id="Phobius"/>
    </source>
</evidence>
<feature type="transmembrane region" description="Helical" evidence="7">
    <location>
        <begin position="411"/>
        <end position="436"/>
    </location>
</feature>
<dbReference type="GO" id="GO:0022857">
    <property type="term" value="F:transmembrane transporter activity"/>
    <property type="evidence" value="ECO:0007669"/>
    <property type="project" value="TreeGrafter"/>
</dbReference>
<dbReference type="Pfam" id="PF12704">
    <property type="entry name" value="MacB_PCD"/>
    <property type="match status" value="1"/>
</dbReference>
<dbReference type="InterPro" id="IPR003838">
    <property type="entry name" value="ABC3_permease_C"/>
</dbReference>
<dbReference type="GO" id="GO:0005886">
    <property type="term" value="C:plasma membrane"/>
    <property type="evidence" value="ECO:0007669"/>
    <property type="project" value="UniProtKB-SubCell"/>
</dbReference>
<feature type="transmembrane region" description="Helical" evidence="7">
    <location>
        <begin position="21"/>
        <end position="45"/>
    </location>
</feature>
<dbReference type="InterPro" id="IPR050250">
    <property type="entry name" value="Macrolide_Exporter_MacB"/>
</dbReference>
<dbReference type="PANTHER" id="PTHR30572">
    <property type="entry name" value="MEMBRANE COMPONENT OF TRANSPORTER-RELATED"/>
    <property type="match status" value="1"/>
</dbReference>
<evidence type="ECO:0000313" key="11">
    <source>
        <dbReference type="Proteomes" id="UP000522163"/>
    </source>
</evidence>
<evidence type="ECO:0000259" key="8">
    <source>
        <dbReference type="Pfam" id="PF02687"/>
    </source>
</evidence>
<dbReference type="GeneID" id="85013874"/>
<evidence type="ECO:0000256" key="2">
    <source>
        <dbReference type="ARBA" id="ARBA00022475"/>
    </source>
</evidence>
<dbReference type="Proteomes" id="UP000522163">
    <property type="component" value="Unassembled WGS sequence"/>
</dbReference>
<evidence type="ECO:0000313" key="10">
    <source>
        <dbReference type="EMBL" id="MBB6040342.1"/>
    </source>
</evidence>
<evidence type="ECO:0000256" key="3">
    <source>
        <dbReference type="ARBA" id="ARBA00022692"/>
    </source>
</evidence>
<evidence type="ECO:0000256" key="4">
    <source>
        <dbReference type="ARBA" id="ARBA00022989"/>
    </source>
</evidence>
<evidence type="ECO:0000256" key="1">
    <source>
        <dbReference type="ARBA" id="ARBA00004651"/>
    </source>
</evidence>
<dbReference type="Pfam" id="PF02687">
    <property type="entry name" value="FtsX"/>
    <property type="match status" value="1"/>
</dbReference>
<sequence length="453" mass="49215">MKVVDLFLLAINNLKRRKFRTVLTVLGVVIGTSSIVVMVSLGLGMSESLLQSFKNSGSLTKINISNYGGMADNTGKKAAVQLTDDSLKQLETIPHVTGVSPSLEVPITAKFGAYEANYSIRGVSQAYFSQMKLKEGTTPPAGDSELTLVYGNTVGSSFHKVKNWQDSYVANPMKDTIFYIFPEKQVSNPNGVSKDQPETANNKPQKKYILKTAGIMEGTAEDYSEESMYAYADIDTLKAFLKKIYKKDLVPDPKTGKNGKPLRYYVYDEAYVFVDDMKNVSEVQKTITDMGYSAYSNLEWLKQSQDSINMVQMVLGGIGAVSLLVAAIGIMNTMMMSIFERTKEIGVMKVLGCDMGDIRNMFLTESALIGFFGGLIGIALSYGISAIINSLTGGGGSDVLSDFTNGGEGQLSLIPAWLALFAIGFAMLVGMLSGYFPSVRAMKLSPLAAIRNE</sequence>
<dbReference type="InterPro" id="IPR025857">
    <property type="entry name" value="MacB_PCD"/>
</dbReference>
<dbReference type="EMBL" id="JACHHH010000001">
    <property type="protein sequence ID" value="MBB6040342.1"/>
    <property type="molecule type" value="Genomic_DNA"/>
</dbReference>
<feature type="transmembrane region" description="Helical" evidence="7">
    <location>
        <begin position="313"/>
        <end position="339"/>
    </location>
</feature>
<evidence type="ECO:0000259" key="9">
    <source>
        <dbReference type="Pfam" id="PF12704"/>
    </source>
</evidence>